<feature type="transmembrane region" description="Helical" evidence="1">
    <location>
        <begin position="330"/>
        <end position="349"/>
    </location>
</feature>
<feature type="transmembrane region" description="Helical" evidence="1">
    <location>
        <begin position="299"/>
        <end position="318"/>
    </location>
</feature>
<protein>
    <submittedName>
        <fullName evidence="2">Polymerase</fullName>
    </submittedName>
</protein>
<feature type="transmembrane region" description="Helical" evidence="1">
    <location>
        <begin position="271"/>
        <end position="293"/>
    </location>
</feature>
<reference evidence="2" key="1">
    <citation type="journal article" date="2012" name="Genome Biol. Evol.">
        <title>The Oxytricha trifallax mitochondrial genome.</title>
        <authorList>
            <person name="Swart E.C."/>
            <person name="Nowacki M."/>
            <person name="Shum J."/>
            <person name="Stiles H."/>
            <person name="Higgins B.P."/>
            <person name="Doak T.G."/>
            <person name="Schotanus K."/>
            <person name="Magrini V.J."/>
            <person name="Minx P."/>
            <person name="Mardis E.R."/>
            <person name="Landweber L.F."/>
        </authorList>
    </citation>
    <scope>NUCLEOTIDE SEQUENCE</scope>
    <source>
        <plasmid evidence="2">mO</plasmid>
    </source>
</reference>
<geneLocation type="mitochondrion" evidence="2"/>
<dbReference type="EMBL" id="JN383842">
    <property type="protein sequence ID" value="AEV66611.1"/>
    <property type="molecule type" value="Genomic_DNA"/>
</dbReference>
<keyword evidence="1" id="KW-0812">Transmembrane</keyword>
<organism evidence="2">
    <name type="scientific">Oxytricha trifallax</name>
    <dbReference type="NCBI Taxonomy" id="1172189"/>
    <lineage>
        <taxon>Eukaryota</taxon>
        <taxon>Sar</taxon>
        <taxon>Alveolata</taxon>
        <taxon>Ciliophora</taxon>
        <taxon>Intramacronucleata</taxon>
        <taxon>Spirotrichea</taxon>
        <taxon>Stichotrichia</taxon>
        <taxon>Sporadotrichida</taxon>
        <taxon>Oxytrichidae</taxon>
        <taxon>Oxytrichinae</taxon>
        <taxon>Oxytricha</taxon>
    </lineage>
</organism>
<dbReference type="AlphaFoldDB" id="G9HRA1"/>
<accession>G9HRA1</accession>
<evidence type="ECO:0000313" key="2">
    <source>
        <dbReference type="EMBL" id="AEV66611.1"/>
    </source>
</evidence>
<proteinExistence type="predicted"/>
<evidence type="ECO:0000256" key="1">
    <source>
        <dbReference type="SAM" id="Phobius"/>
    </source>
</evidence>
<name>G9HRA1_9SPIT</name>
<keyword evidence="1" id="KW-1133">Transmembrane helix</keyword>
<keyword evidence="1" id="KW-0472">Membrane</keyword>
<keyword evidence="2" id="KW-0496">Mitochondrion</keyword>
<keyword evidence="2" id="KW-0614">Plasmid</keyword>
<sequence>MYNILFKNKILYIIVYVGSPGRRLQIEDFIKNFKTEFKNPFLDKGFFIEGEETYGKGHEVHKIGDVYHIYKDDLLTIRFKREDLVLGLTSCIYVMWDSCRSGEIELYANSKKLFLESIIVAGEVFTFKKIWDSLVLEDSPIMEIKIKYADRGMIEYSKQVLFYIVDKNHLDSYYRDKERERWERGDVEVGVLKKKKLNGRRNACIYSFLFLMYLKLTVDLLKLGGGEVRLRFNSIGNSSFLYKKANNHETYLLVDFFFDIIYFFKKGCSNFVLIILFSILFSIFSFFSLFFMLHYFICLIYLISKIILVVLLKGDCVIGLKTYDTDRSYILNILNSPFFWAKTTVYGILGLRKGKFDTNLFDRFLMSRVIGAPFWVVKISFRWSLIILENFKNCKFRRKSVWLWPYVFAEKFNSSIRSNILTKLVFDDFYYGSGRIIVEKGSVRLNPNDIFYLLHKKIYESRLAQNIKIYEIKLNGAFHQCIQVSDNRFIVFTTRGEIFEFNKETGKTLSFRTETFSSEFPKQRVVKTLIDLDYLEYKEGYSRAFLENNNIRSLDDHVGFVTRAFLIDQFAQYHFIYFQSYRYNLLHLFPNNEKIYGYYLNRALERSPLNLSAVDKDSKYFKNMSESIRNSAKQECLEDVREGKFIPDVIDRGVGVSYYMSHSKVARELKNSNSELYYIIKERISADSD</sequence>
<geneLocation type="plasmid" evidence="2">
    <name>mO</name>
</geneLocation>
<feature type="transmembrane region" description="Helical" evidence="1">
    <location>
        <begin position="203"/>
        <end position="225"/>
    </location>
</feature>
<feature type="transmembrane region" description="Helical" evidence="1">
    <location>
        <begin position="369"/>
        <end position="388"/>
    </location>
</feature>